<dbReference type="AlphaFoldDB" id="A0A4Q7LIW6"/>
<evidence type="ECO:0000259" key="6">
    <source>
        <dbReference type="PROSITE" id="PS50949"/>
    </source>
</evidence>
<keyword evidence="5" id="KW-0804">Transcription</keyword>
<dbReference type="CDD" id="cd00609">
    <property type="entry name" value="AAT_like"/>
    <property type="match status" value="1"/>
</dbReference>
<dbReference type="InterPro" id="IPR015424">
    <property type="entry name" value="PyrdxlP-dep_Trfase"/>
</dbReference>
<feature type="domain" description="HTH gntR-type" evidence="6">
    <location>
        <begin position="15"/>
        <end position="83"/>
    </location>
</feature>
<dbReference type="PANTHER" id="PTHR46577:SF1">
    <property type="entry name" value="HTH-TYPE TRANSCRIPTIONAL REGULATORY PROTEIN GABR"/>
    <property type="match status" value="1"/>
</dbReference>
<dbReference type="OrthoDB" id="9804020at2"/>
<dbReference type="PANTHER" id="PTHR46577">
    <property type="entry name" value="HTH-TYPE TRANSCRIPTIONAL REGULATORY PROTEIN GABR"/>
    <property type="match status" value="1"/>
</dbReference>
<dbReference type="Gene3D" id="3.40.640.10">
    <property type="entry name" value="Type I PLP-dependent aspartate aminotransferase-like (Major domain)"/>
    <property type="match status" value="1"/>
</dbReference>
<dbReference type="RefSeq" id="WP_130482812.1">
    <property type="nucleotide sequence ID" value="NZ_SGWV01000010.1"/>
</dbReference>
<dbReference type="SUPFAM" id="SSF46785">
    <property type="entry name" value="Winged helix' DNA-binding domain"/>
    <property type="match status" value="1"/>
</dbReference>
<sequence>MDQLPSSDDLGAAPARPGRRIYLLLRAQMTDGTLAAGARVPSTRALAAEFGVSRTTVTAAYEQLAAEGFITTALGRVARVTAPLASTRAPVDAPRPRTERRARATRHLSDFAQRISAAPMPVMPAEGLAPVDFRYGALAASDFPILAWRRQYLLALQRPADSLYYAAPEGLADLRRAIQGYLRRARGVVCDAEQVLVVHGSQQAIDLCARLLLNPSDAFVFEDPGYLMARRSFEATGAQRWPAPVDEHGLVTDALPRDARVRLAYVTPSHQFPLGGVLPFGRRQQLLQWAQRQEAWVIEDDYDGEFRYGQRPIDALQALDADGRVIYVGTFSKALSPQMRLGYLVLPPELVPVFRQAKRLTDRHAPVMEQRVLAALMDDGTYERHVRRLRRENERRRSALLEAVARHMPADTQVVGTSAGLHAVLWLTGLQAREEGAVIAAALEAGVSVYPLSPLYASPPPDGSNRPAGLVLGYASLTVEAIEAGIQGLGAALHRWTAARHRL</sequence>
<evidence type="ECO:0000256" key="5">
    <source>
        <dbReference type="ARBA" id="ARBA00023163"/>
    </source>
</evidence>
<dbReference type="PROSITE" id="PS50949">
    <property type="entry name" value="HTH_GNTR"/>
    <property type="match status" value="1"/>
</dbReference>
<reference evidence="7 8" key="1">
    <citation type="submission" date="2019-02" db="EMBL/GenBank/DDBJ databases">
        <title>Genomic Encyclopedia of Type Strains, Phase IV (KMG-IV): sequencing the most valuable type-strain genomes for metagenomic binning, comparative biology and taxonomic classification.</title>
        <authorList>
            <person name="Goeker M."/>
        </authorList>
    </citation>
    <scope>NUCLEOTIDE SEQUENCE [LARGE SCALE GENOMIC DNA]</scope>
    <source>
        <strain evidence="7 8">DSM 10617</strain>
    </source>
</reference>
<evidence type="ECO:0000256" key="2">
    <source>
        <dbReference type="ARBA" id="ARBA00022898"/>
    </source>
</evidence>
<dbReference type="Proteomes" id="UP000293433">
    <property type="component" value="Unassembled WGS sequence"/>
</dbReference>
<gene>
    <name evidence="7" type="ORF">EV685_2997</name>
</gene>
<dbReference type="Gene3D" id="1.10.10.10">
    <property type="entry name" value="Winged helix-like DNA-binding domain superfamily/Winged helix DNA-binding domain"/>
    <property type="match status" value="1"/>
</dbReference>
<proteinExistence type="inferred from homology"/>
<dbReference type="InterPro" id="IPR051446">
    <property type="entry name" value="HTH_trans_reg/aminotransferase"/>
</dbReference>
<dbReference type="InterPro" id="IPR000524">
    <property type="entry name" value="Tscrpt_reg_HTH_GntR"/>
</dbReference>
<keyword evidence="8" id="KW-1185">Reference proteome</keyword>
<name>A0A4Q7LIW6_9BURK</name>
<accession>A0A4Q7LIW6</accession>
<evidence type="ECO:0000313" key="8">
    <source>
        <dbReference type="Proteomes" id="UP000293433"/>
    </source>
</evidence>
<dbReference type="InterPro" id="IPR036388">
    <property type="entry name" value="WH-like_DNA-bd_sf"/>
</dbReference>
<evidence type="ECO:0000313" key="7">
    <source>
        <dbReference type="EMBL" id="RZS53369.1"/>
    </source>
</evidence>
<dbReference type="SMART" id="SM00345">
    <property type="entry name" value="HTH_GNTR"/>
    <property type="match status" value="1"/>
</dbReference>
<dbReference type="GO" id="GO:0030170">
    <property type="term" value="F:pyridoxal phosphate binding"/>
    <property type="evidence" value="ECO:0007669"/>
    <property type="project" value="InterPro"/>
</dbReference>
<dbReference type="EMBL" id="SGWV01000010">
    <property type="protein sequence ID" value="RZS53369.1"/>
    <property type="molecule type" value="Genomic_DNA"/>
</dbReference>
<dbReference type="GO" id="GO:0003677">
    <property type="term" value="F:DNA binding"/>
    <property type="evidence" value="ECO:0007669"/>
    <property type="project" value="UniProtKB-KW"/>
</dbReference>
<evidence type="ECO:0000256" key="1">
    <source>
        <dbReference type="ARBA" id="ARBA00005384"/>
    </source>
</evidence>
<keyword evidence="2" id="KW-0663">Pyridoxal phosphate</keyword>
<dbReference type="Pfam" id="PF00155">
    <property type="entry name" value="Aminotran_1_2"/>
    <property type="match status" value="1"/>
</dbReference>
<dbReference type="PRINTS" id="PR00035">
    <property type="entry name" value="HTHGNTR"/>
</dbReference>
<protein>
    <submittedName>
        <fullName evidence="7">GntR family transcriptional regulator</fullName>
    </submittedName>
</protein>
<keyword evidence="4" id="KW-0238">DNA-binding</keyword>
<dbReference type="InterPro" id="IPR015421">
    <property type="entry name" value="PyrdxlP-dep_Trfase_major"/>
</dbReference>
<dbReference type="InterPro" id="IPR036390">
    <property type="entry name" value="WH_DNA-bd_sf"/>
</dbReference>
<keyword evidence="3" id="KW-0805">Transcription regulation</keyword>
<comment type="similarity">
    <text evidence="1">In the C-terminal section; belongs to the class-I pyridoxal-phosphate-dependent aminotransferase family.</text>
</comment>
<evidence type="ECO:0000256" key="4">
    <source>
        <dbReference type="ARBA" id="ARBA00023125"/>
    </source>
</evidence>
<dbReference type="CDD" id="cd07377">
    <property type="entry name" value="WHTH_GntR"/>
    <property type="match status" value="1"/>
</dbReference>
<dbReference type="InterPro" id="IPR004839">
    <property type="entry name" value="Aminotransferase_I/II_large"/>
</dbReference>
<evidence type="ECO:0000256" key="3">
    <source>
        <dbReference type="ARBA" id="ARBA00023015"/>
    </source>
</evidence>
<dbReference type="Pfam" id="PF00392">
    <property type="entry name" value="GntR"/>
    <property type="match status" value="1"/>
</dbReference>
<dbReference type="SUPFAM" id="SSF53383">
    <property type="entry name" value="PLP-dependent transferases"/>
    <property type="match status" value="1"/>
</dbReference>
<dbReference type="GO" id="GO:0003700">
    <property type="term" value="F:DNA-binding transcription factor activity"/>
    <property type="evidence" value="ECO:0007669"/>
    <property type="project" value="InterPro"/>
</dbReference>
<organism evidence="7 8">
    <name type="scientific">Sphaerotilus mobilis</name>
    <dbReference type="NCBI Taxonomy" id="47994"/>
    <lineage>
        <taxon>Bacteria</taxon>
        <taxon>Pseudomonadati</taxon>
        <taxon>Pseudomonadota</taxon>
        <taxon>Betaproteobacteria</taxon>
        <taxon>Burkholderiales</taxon>
        <taxon>Sphaerotilaceae</taxon>
        <taxon>Sphaerotilus</taxon>
    </lineage>
</organism>
<comment type="caution">
    <text evidence="7">The sequence shown here is derived from an EMBL/GenBank/DDBJ whole genome shotgun (WGS) entry which is preliminary data.</text>
</comment>